<dbReference type="EMBL" id="CAJNOQ010017157">
    <property type="protein sequence ID" value="CAF1394084.1"/>
    <property type="molecule type" value="Genomic_DNA"/>
</dbReference>
<organism evidence="3 6">
    <name type="scientific">Didymodactylos carnosus</name>
    <dbReference type="NCBI Taxonomy" id="1234261"/>
    <lineage>
        <taxon>Eukaryota</taxon>
        <taxon>Metazoa</taxon>
        <taxon>Spiralia</taxon>
        <taxon>Gnathifera</taxon>
        <taxon>Rotifera</taxon>
        <taxon>Eurotatoria</taxon>
        <taxon>Bdelloidea</taxon>
        <taxon>Philodinida</taxon>
        <taxon>Philodinidae</taxon>
        <taxon>Didymodactylos</taxon>
    </lineage>
</organism>
<dbReference type="InterPro" id="IPR002048">
    <property type="entry name" value="EF_hand_dom"/>
</dbReference>
<gene>
    <name evidence="3" type="ORF">GPM918_LOCUS32939</name>
    <name evidence="2" type="ORF">OVA965_LOCUS31251</name>
    <name evidence="5" type="ORF">SRO942_LOCUS33612</name>
    <name evidence="4" type="ORF">TMI583_LOCUS32074</name>
</gene>
<protein>
    <recommendedName>
        <fullName evidence="1">EF-hand domain-containing protein</fullName>
    </recommendedName>
</protein>
<dbReference type="InterPro" id="IPR011992">
    <property type="entry name" value="EF-hand-dom_pair"/>
</dbReference>
<evidence type="ECO:0000313" key="5">
    <source>
        <dbReference type="EMBL" id="CAF4288347.1"/>
    </source>
</evidence>
<dbReference type="SUPFAM" id="SSF47473">
    <property type="entry name" value="EF-hand"/>
    <property type="match status" value="1"/>
</dbReference>
<dbReference type="EMBL" id="CAJOBC010082569">
    <property type="protein sequence ID" value="CAF4288347.1"/>
    <property type="molecule type" value="Genomic_DNA"/>
</dbReference>
<dbReference type="EMBL" id="CAJNOK010023339">
    <property type="protein sequence ID" value="CAF1361298.1"/>
    <property type="molecule type" value="Genomic_DNA"/>
</dbReference>
<reference evidence="3" key="1">
    <citation type="submission" date="2021-02" db="EMBL/GenBank/DDBJ databases">
        <authorList>
            <person name="Nowell W R."/>
        </authorList>
    </citation>
    <scope>NUCLEOTIDE SEQUENCE</scope>
</reference>
<evidence type="ECO:0000259" key="1">
    <source>
        <dbReference type="PROSITE" id="PS50222"/>
    </source>
</evidence>
<dbReference type="AlphaFoldDB" id="A0A815KD33"/>
<name>A0A815KD33_9BILA</name>
<dbReference type="GO" id="GO:0005509">
    <property type="term" value="F:calcium ion binding"/>
    <property type="evidence" value="ECO:0007669"/>
    <property type="project" value="InterPro"/>
</dbReference>
<dbReference type="Proteomes" id="UP000677228">
    <property type="component" value="Unassembled WGS sequence"/>
</dbReference>
<dbReference type="Proteomes" id="UP000682733">
    <property type="component" value="Unassembled WGS sequence"/>
</dbReference>
<proteinExistence type="predicted"/>
<dbReference type="Gene3D" id="1.10.238.10">
    <property type="entry name" value="EF-hand"/>
    <property type="match status" value="1"/>
</dbReference>
<comment type="caution">
    <text evidence="3">The sequence shown here is derived from an EMBL/GenBank/DDBJ whole genome shotgun (WGS) entry which is preliminary data.</text>
</comment>
<evidence type="ECO:0000313" key="6">
    <source>
        <dbReference type="Proteomes" id="UP000663829"/>
    </source>
</evidence>
<keyword evidence="6" id="KW-1185">Reference proteome</keyword>
<dbReference type="Proteomes" id="UP000663829">
    <property type="component" value="Unassembled WGS sequence"/>
</dbReference>
<dbReference type="PROSITE" id="PS50222">
    <property type="entry name" value="EF_HAND_2"/>
    <property type="match status" value="1"/>
</dbReference>
<dbReference type="Proteomes" id="UP000681722">
    <property type="component" value="Unassembled WGS sequence"/>
</dbReference>
<accession>A0A815KD33</accession>
<feature type="domain" description="EF-hand" evidence="1">
    <location>
        <begin position="72"/>
        <end position="107"/>
    </location>
</feature>
<evidence type="ECO:0000313" key="4">
    <source>
        <dbReference type="EMBL" id="CAF4171233.1"/>
    </source>
</evidence>
<dbReference type="EMBL" id="CAJOBA010044988">
    <property type="protein sequence ID" value="CAF4171233.1"/>
    <property type="molecule type" value="Genomic_DNA"/>
</dbReference>
<evidence type="ECO:0000313" key="2">
    <source>
        <dbReference type="EMBL" id="CAF1361298.1"/>
    </source>
</evidence>
<sequence>MGNTINRTKLKSFELPERLTDDQILKIQSLTGCSKRKIEHYFKLYKLNHPSGIITKKQFIQAFNQLCPCICEDPRNSRDAFKRIDFKHNGKIDFEEYIIGMESKSKTLRSMTVIDCGEDDNFNEIKNEHKNE</sequence>
<evidence type="ECO:0000313" key="3">
    <source>
        <dbReference type="EMBL" id="CAF1394084.1"/>
    </source>
</evidence>